<keyword evidence="1" id="KW-0812">Transmembrane</keyword>
<reference evidence="2 3" key="1">
    <citation type="submission" date="2014-08" db="EMBL/GenBank/DDBJ databases">
        <title>Complete genome sequence of Corynebacterium frankenforstense ST18(T) (=DSM 45800(T)), isolated from raw cow milk.</title>
        <authorList>
            <person name="Ruckert C."/>
            <person name="Albersmeier A."/>
            <person name="Winkler A."/>
            <person name="Lipski A."/>
            <person name="Kalinowski J."/>
        </authorList>
    </citation>
    <scope>NUCLEOTIDE SEQUENCE [LARGE SCALE GENOMIC DNA]</scope>
    <source>
        <strain evidence="2 3">ST18</strain>
    </source>
</reference>
<dbReference type="KEGG" id="cfk:CFRA_11205"/>
<dbReference type="EMBL" id="CP009247">
    <property type="protein sequence ID" value="APT89699.1"/>
    <property type="molecule type" value="Genomic_DNA"/>
</dbReference>
<accession>A0A1L7CUZ6</accession>
<keyword evidence="1" id="KW-0472">Membrane</keyword>
<dbReference type="Proteomes" id="UP000185434">
    <property type="component" value="Chromosome"/>
</dbReference>
<keyword evidence="3" id="KW-1185">Reference proteome</keyword>
<protein>
    <submittedName>
        <fullName evidence="2">Membrane protein</fullName>
    </submittedName>
</protein>
<evidence type="ECO:0000313" key="2">
    <source>
        <dbReference type="EMBL" id="APT89699.1"/>
    </source>
</evidence>
<evidence type="ECO:0000256" key="1">
    <source>
        <dbReference type="SAM" id="Phobius"/>
    </source>
</evidence>
<sequence>MILYLWQRTPGPKALKALVALAILVGLFFLLMDVVFPWVSTLMPYQDVAVS</sequence>
<organism evidence="2 3">
    <name type="scientific">Corynebacterium frankenforstense DSM 45800</name>
    <dbReference type="NCBI Taxonomy" id="1437875"/>
    <lineage>
        <taxon>Bacteria</taxon>
        <taxon>Bacillati</taxon>
        <taxon>Actinomycetota</taxon>
        <taxon>Actinomycetes</taxon>
        <taxon>Mycobacteriales</taxon>
        <taxon>Corynebacteriaceae</taxon>
        <taxon>Corynebacterium</taxon>
    </lineage>
</organism>
<proteinExistence type="predicted"/>
<gene>
    <name evidence="2" type="ORF">CFRA_11205</name>
</gene>
<feature type="transmembrane region" description="Helical" evidence="1">
    <location>
        <begin position="17"/>
        <end position="39"/>
    </location>
</feature>
<name>A0A1L7CUZ6_9CORY</name>
<evidence type="ECO:0000313" key="3">
    <source>
        <dbReference type="Proteomes" id="UP000185434"/>
    </source>
</evidence>
<keyword evidence="1" id="KW-1133">Transmembrane helix</keyword>
<dbReference type="AlphaFoldDB" id="A0A1L7CUZ6"/>